<sequence length="138" mass="15616">MKKKPTQSRSRMTVMSVQQACQMVFERCKSGRVAVKTISEEAGVAMGSIYQYFTCLESIIGSIYEERIEQALQGGTLSVTDTPKMAALHEDLARLDETFGRNYFRDFYSRQLSPMGIRDLRALTQRSGQSTWVQQLAS</sequence>
<keyword evidence="5" id="KW-1185">Reference proteome</keyword>
<feature type="domain" description="HTH tetR-type" evidence="3">
    <location>
        <begin position="11"/>
        <end position="71"/>
    </location>
</feature>
<dbReference type="EMBL" id="DS999411">
    <property type="protein sequence ID" value="EED35700.1"/>
    <property type="molecule type" value="Genomic_DNA"/>
</dbReference>
<dbReference type="OrthoDB" id="9803107at2"/>
<feature type="DNA-binding region" description="H-T-H motif" evidence="2">
    <location>
        <begin position="34"/>
        <end position="53"/>
    </location>
</feature>
<reference evidence="5" key="1">
    <citation type="journal article" date="2013" name="BMC Microbiol.">
        <title>Taxonomy and evolution of bacteriochlorophyll a-containing members of the OM60/NOR5 clade of marine gammaproteobacteria: description of Luminiphilus syltensis gen. nov., sp. nov., reclassification of Haliea rubra as Pseudohaliea rubra gen. nov., comb. nov., and emendation of Chromatocurvus halotolerans.</title>
        <authorList>
            <person name="Spring S."/>
            <person name="Riedel T."/>
            <person name="Sproer C."/>
            <person name="Yan S."/>
            <person name="Harder J."/>
            <person name="Fuchs B.M."/>
        </authorList>
    </citation>
    <scope>NUCLEOTIDE SEQUENCE [LARGE SCALE GENOMIC DNA]</scope>
    <source>
        <strain evidence="5">NOR51-B</strain>
    </source>
</reference>
<dbReference type="RefSeq" id="WP_009020446.1">
    <property type="nucleotide sequence ID" value="NZ_DS999411.1"/>
</dbReference>
<evidence type="ECO:0000259" key="3">
    <source>
        <dbReference type="PROSITE" id="PS50977"/>
    </source>
</evidence>
<protein>
    <submittedName>
        <fullName evidence="4">Transcriptional regulator, TetR family</fullName>
    </submittedName>
</protein>
<evidence type="ECO:0000256" key="2">
    <source>
        <dbReference type="PROSITE-ProRule" id="PRU00335"/>
    </source>
</evidence>
<dbReference type="Gene3D" id="1.10.357.10">
    <property type="entry name" value="Tetracycline Repressor, domain 2"/>
    <property type="match status" value="1"/>
</dbReference>
<dbReference type="AlphaFoldDB" id="B8KT61"/>
<dbReference type="STRING" id="565045.NOR51B_1647"/>
<dbReference type="PROSITE" id="PS50977">
    <property type="entry name" value="HTH_TETR_2"/>
    <property type="match status" value="1"/>
</dbReference>
<dbReference type="SUPFAM" id="SSF46689">
    <property type="entry name" value="Homeodomain-like"/>
    <property type="match status" value="1"/>
</dbReference>
<dbReference type="InterPro" id="IPR009057">
    <property type="entry name" value="Homeodomain-like_sf"/>
</dbReference>
<evidence type="ECO:0000313" key="5">
    <source>
        <dbReference type="Proteomes" id="UP000004699"/>
    </source>
</evidence>
<accession>B8KT61</accession>
<dbReference type="HOGENOM" id="CLU_1852748_0_0_6"/>
<gene>
    <name evidence="4" type="ORF">NOR51B_1647</name>
</gene>
<keyword evidence="1 2" id="KW-0238">DNA-binding</keyword>
<dbReference type="InterPro" id="IPR001647">
    <property type="entry name" value="HTH_TetR"/>
</dbReference>
<dbReference type="Proteomes" id="UP000004699">
    <property type="component" value="Unassembled WGS sequence"/>
</dbReference>
<organism evidence="4 5">
    <name type="scientific">Luminiphilus syltensis NOR5-1B</name>
    <dbReference type="NCBI Taxonomy" id="565045"/>
    <lineage>
        <taxon>Bacteria</taxon>
        <taxon>Pseudomonadati</taxon>
        <taxon>Pseudomonadota</taxon>
        <taxon>Gammaproteobacteria</taxon>
        <taxon>Cellvibrionales</taxon>
        <taxon>Halieaceae</taxon>
        <taxon>Luminiphilus</taxon>
    </lineage>
</organism>
<proteinExistence type="predicted"/>
<evidence type="ECO:0000256" key="1">
    <source>
        <dbReference type="ARBA" id="ARBA00023125"/>
    </source>
</evidence>
<dbReference type="GO" id="GO:0003677">
    <property type="term" value="F:DNA binding"/>
    <property type="evidence" value="ECO:0007669"/>
    <property type="project" value="UniProtKB-UniRule"/>
</dbReference>
<name>B8KT61_9GAMM</name>
<evidence type="ECO:0000313" key="4">
    <source>
        <dbReference type="EMBL" id="EED35700.1"/>
    </source>
</evidence>